<name>A0AAX2F5H4_9BACT</name>
<dbReference type="Proteomes" id="UP000184105">
    <property type="component" value="Unassembled WGS sequence"/>
</dbReference>
<reference evidence="1 2" key="1">
    <citation type="submission" date="2016-11" db="EMBL/GenBank/DDBJ databases">
        <authorList>
            <person name="Varghese N."/>
            <person name="Submissions S."/>
        </authorList>
    </citation>
    <scope>NUCLEOTIDE SEQUENCE [LARGE SCALE GENOMIC DNA]</scope>
    <source>
        <strain evidence="1 2">DSM 22613</strain>
    </source>
</reference>
<accession>A0AAX2F5H4</accession>
<keyword evidence="2" id="KW-1185">Reference proteome</keyword>
<comment type="caution">
    <text evidence="1">The sequence shown here is derived from an EMBL/GenBank/DDBJ whole genome shotgun (WGS) entry which is preliminary data.</text>
</comment>
<evidence type="ECO:0000313" key="2">
    <source>
        <dbReference type="Proteomes" id="UP000184105"/>
    </source>
</evidence>
<proteinExistence type="predicted"/>
<dbReference type="AlphaFoldDB" id="A0AAX2F5H4"/>
<gene>
    <name evidence="1" type="ORF">SAMN05444364_12540</name>
</gene>
<organism evidence="1 2">
    <name type="scientific">Prevotella scopos JCM 17725</name>
    <dbReference type="NCBI Taxonomy" id="1236518"/>
    <lineage>
        <taxon>Bacteria</taxon>
        <taxon>Pseudomonadati</taxon>
        <taxon>Bacteroidota</taxon>
        <taxon>Bacteroidia</taxon>
        <taxon>Bacteroidales</taxon>
        <taxon>Prevotellaceae</taxon>
        <taxon>Prevotella</taxon>
    </lineage>
</organism>
<sequence>MVGRLRSLKLSHLYADSHPNAKIMIYSDTTNIFDKKVKKWMQKK</sequence>
<dbReference type="EMBL" id="FQWA01000025">
    <property type="protein sequence ID" value="SHG00261.1"/>
    <property type="molecule type" value="Genomic_DNA"/>
</dbReference>
<protein>
    <submittedName>
        <fullName evidence="1">Uncharacterized protein</fullName>
    </submittedName>
</protein>
<evidence type="ECO:0000313" key="1">
    <source>
        <dbReference type="EMBL" id="SHG00261.1"/>
    </source>
</evidence>